<dbReference type="OrthoDB" id="5642573at2"/>
<dbReference type="GO" id="GO:0008168">
    <property type="term" value="F:methyltransferase activity"/>
    <property type="evidence" value="ECO:0007669"/>
    <property type="project" value="UniProtKB-KW"/>
</dbReference>
<keyword evidence="4" id="KW-1185">Reference proteome</keyword>
<dbReference type="SUPFAM" id="SSF53335">
    <property type="entry name" value="S-adenosyl-L-methionine-dependent methyltransferases"/>
    <property type="match status" value="1"/>
</dbReference>
<dbReference type="Gene3D" id="3.40.50.150">
    <property type="entry name" value="Vaccinia Virus protein VP39"/>
    <property type="match status" value="1"/>
</dbReference>
<proteinExistence type="predicted"/>
<evidence type="ECO:0000313" key="3">
    <source>
        <dbReference type="EMBL" id="SFR55822.1"/>
    </source>
</evidence>
<evidence type="ECO:0000259" key="2">
    <source>
        <dbReference type="Pfam" id="PF13649"/>
    </source>
</evidence>
<protein>
    <submittedName>
        <fullName evidence="3">Ubiquinone/menaquinone biosynthesis C-methylase UbiE</fullName>
    </submittedName>
</protein>
<dbReference type="Pfam" id="PF13649">
    <property type="entry name" value="Methyltransf_25"/>
    <property type="match status" value="1"/>
</dbReference>
<keyword evidence="3" id="KW-0830">Ubiquinone</keyword>
<reference evidence="4" key="1">
    <citation type="submission" date="2016-10" db="EMBL/GenBank/DDBJ databases">
        <authorList>
            <person name="Varghese N."/>
            <person name="Submissions S."/>
        </authorList>
    </citation>
    <scope>NUCLEOTIDE SEQUENCE [LARGE SCALE GENOMIC DNA]</scope>
    <source>
        <strain evidence="4">DSM 26921</strain>
    </source>
</reference>
<dbReference type="GO" id="GO:0032259">
    <property type="term" value="P:methylation"/>
    <property type="evidence" value="ECO:0007669"/>
    <property type="project" value="UniProtKB-KW"/>
</dbReference>
<dbReference type="RefSeq" id="WP_090218755.1">
    <property type="nucleotide sequence ID" value="NZ_FOYO01000001.1"/>
</dbReference>
<dbReference type="CDD" id="cd02440">
    <property type="entry name" value="AdoMet_MTases"/>
    <property type="match status" value="1"/>
</dbReference>
<dbReference type="InterPro" id="IPR029063">
    <property type="entry name" value="SAM-dependent_MTases_sf"/>
</dbReference>
<dbReference type="STRING" id="670154.SAMN04488002_3184"/>
<feature type="domain" description="Methyltransferase" evidence="2">
    <location>
        <begin position="42"/>
        <end position="134"/>
    </location>
</feature>
<accession>A0A1I6HN05</accession>
<dbReference type="PANTHER" id="PTHR43861">
    <property type="entry name" value="TRANS-ACONITATE 2-METHYLTRANSFERASE-RELATED"/>
    <property type="match status" value="1"/>
</dbReference>
<dbReference type="InterPro" id="IPR041698">
    <property type="entry name" value="Methyltransf_25"/>
</dbReference>
<name>A0A1I6HN05_9RHOB</name>
<keyword evidence="3" id="KW-0489">Methyltransferase</keyword>
<dbReference type="EMBL" id="FOYO01000001">
    <property type="protein sequence ID" value="SFR55822.1"/>
    <property type="molecule type" value="Genomic_DNA"/>
</dbReference>
<organism evidence="3 4">
    <name type="scientific">Litoreibacter janthinus</name>
    <dbReference type="NCBI Taxonomy" id="670154"/>
    <lineage>
        <taxon>Bacteria</taxon>
        <taxon>Pseudomonadati</taxon>
        <taxon>Pseudomonadota</taxon>
        <taxon>Alphaproteobacteria</taxon>
        <taxon>Rhodobacterales</taxon>
        <taxon>Roseobacteraceae</taxon>
        <taxon>Litoreibacter</taxon>
    </lineage>
</organism>
<keyword evidence="1" id="KW-0808">Transferase</keyword>
<gene>
    <name evidence="3" type="ORF">SAMN04488002_3184</name>
</gene>
<dbReference type="AlphaFoldDB" id="A0A1I6HN05"/>
<evidence type="ECO:0000256" key="1">
    <source>
        <dbReference type="ARBA" id="ARBA00022679"/>
    </source>
</evidence>
<sequence length="201" mass="21993">MTPAKFWDGVAEKYAKMAIRNPEQYHLSLERTRSYLRESDRVLELGCGTGSTALLLAPSVALYTGSDVSPKMIAIAKDKLAEAGQSNLDFIVADADSDALGTAYDAVMAYNLLHLVENLPTTLGHIHSITREGGLLITKTPCLGSKKWLFAPLLWVMQLFGKAPDVLLIKPAYLEQSIADAGYEIIEAEDYGSRYIVARKA</sequence>
<dbReference type="Proteomes" id="UP000199658">
    <property type="component" value="Unassembled WGS sequence"/>
</dbReference>
<evidence type="ECO:0000313" key="4">
    <source>
        <dbReference type="Proteomes" id="UP000199658"/>
    </source>
</evidence>